<dbReference type="Proteomes" id="UP000299102">
    <property type="component" value="Unassembled WGS sequence"/>
</dbReference>
<protein>
    <submittedName>
        <fullName evidence="1">Uncharacterized protein</fullName>
    </submittedName>
</protein>
<dbReference type="EMBL" id="BGZK01000051">
    <property type="protein sequence ID" value="GBP12295.1"/>
    <property type="molecule type" value="Genomic_DNA"/>
</dbReference>
<name>A0A4C1TDV1_EUMVA</name>
<organism evidence="1 2">
    <name type="scientific">Eumeta variegata</name>
    <name type="common">Bagworm moth</name>
    <name type="synonym">Eumeta japonica</name>
    <dbReference type="NCBI Taxonomy" id="151549"/>
    <lineage>
        <taxon>Eukaryota</taxon>
        <taxon>Metazoa</taxon>
        <taxon>Ecdysozoa</taxon>
        <taxon>Arthropoda</taxon>
        <taxon>Hexapoda</taxon>
        <taxon>Insecta</taxon>
        <taxon>Pterygota</taxon>
        <taxon>Neoptera</taxon>
        <taxon>Endopterygota</taxon>
        <taxon>Lepidoptera</taxon>
        <taxon>Glossata</taxon>
        <taxon>Ditrysia</taxon>
        <taxon>Tineoidea</taxon>
        <taxon>Psychidae</taxon>
        <taxon>Oiketicinae</taxon>
        <taxon>Eumeta</taxon>
    </lineage>
</organism>
<reference evidence="1 2" key="1">
    <citation type="journal article" date="2019" name="Commun. Biol.">
        <title>The bagworm genome reveals a unique fibroin gene that provides high tensile strength.</title>
        <authorList>
            <person name="Kono N."/>
            <person name="Nakamura H."/>
            <person name="Ohtoshi R."/>
            <person name="Tomita M."/>
            <person name="Numata K."/>
            <person name="Arakawa K."/>
        </authorList>
    </citation>
    <scope>NUCLEOTIDE SEQUENCE [LARGE SCALE GENOMIC DNA]</scope>
</reference>
<gene>
    <name evidence="1" type="ORF">EVAR_75742_1</name>
</gene>
<sequence length="101" mass="11191">MDATSPYIIKFERNSQEAESIRTCPPFFTNNAACLDIPHHLIECTYVAHSASGNINDFRGGVATSAVPYSNYRRLDSIDLLEGFVLLLQNTSPVRDTKIAV</sequence>
<keyword evidence="2" id="KW-1185">Reference proteome</keyword>
<evidence type="ECO:0000313" key="2">
    <source>
        <dbReference type="Proteomes" id="UP000299102"/>
    </source>
</evidence>
<accession>A0A4C1TDV1</accession>
<proteinExistence type="predicted"/>
<dbReference type="AlphaFoldDB" id="A0A4C1TDV1"/>
<evidence type="ECO:0000313" key="1">
    <source>
        <dbReference type="EMBL" id="GBP12295.1"/>
    </source>
</evidence>
<comment type="caution">
    <text evidence="1">The sequence shown here is derived from an EMBL/GenBank/DDBJ whole genome shotgun (WGS) entry which is preliminary data.</text>
</comment>